<evidence type="ECO:0008006" key="4">
    <source>
        <dbReference type="Google" id="ProtNLM"/>
    </source>
</evidence>
<gene>
    <name evidence="2" type="ORF">C8046_01035</name>
</gene>
<organism evidence="2 3">
    <name type="scientific">Serinibacter arcticus</name>
    <dbReference type="NCBI Taxonomy" id="1655435"/>
    <lineage>
        <taxon>Bacteria</taxon>
        <taxon>Bacillati</taxon>
        <taxon>Actinomycetota</taxon>
        <taxon>Actinomycetes</taxon>
        <taxon>Micrococcales</taxon>
        <taxon>Beutenbergiaceae</taxon>
        <taxon>Serinibacter</taxon>
    </lineage>
</organism>
<evidence type="ECO:0000313" key="3">
    <source>
        <dbReference type="Proteomes" id="UP000245166"/>
    </source>
</evidence>
<evidence type="ECO:0000256" key="1">
    <source>
        <dbReference type="SAM" id="SignalP"/>
    </source>
</evidence>
<reference evidence="2 3" key="1">
    <citation type="submission" date="2018-03" db="EMBL/GenBank/DDBJ databases">
        <title>Genome assembly of novel Miniimonas species PCH200.</title>
        <authorList>
            <person name="Thakur V."/>
            <person name="Kumar V."/>
            <person name="Singh D."/>
        </authorList>
    </citation>
    <scope>NUCLEOTIDE SEQUENCE [LARGE SCALE GENOMIC DNA]</scope>
    <source>
        <strain evidence="2 3">PCH200</strain>
    </source>
</reference>
<accession>A0A2U1ZR97</accession>
<keyword evidence="1" id="KW-0732">Signal</keyword>
<feature type="chain" id="PRO_5015434160" description="Excalibur calcium-binding domain-containing protein" evidence="1">
    <location>
        <begin position="28"/>
        <end position="304"/>
    </location>
</feature>
<dbReference type="Proteomes" id="UP000245166">
    <property type="component" value="Unassembled WGS sequence"/>
</dbReference>
<dbReference type="AlphaFoldDB" id="A0A2U1ZR97"/>
<name>A0A2U1ZR97_9MICO</name>
<comment type="caution">
    <text evidence="2">The sequence shown here is derived from an EMBL/GenBank/DDBJ whole genome shotgun (WGS) entry which is preliminary data.</text>
</comment>
<keyword evidence="3" id="KW-1185">Reference proteome</keyword>
<proteinExistence type="predicted"/>
<evidence type="ECO:0000313" key="2">
    <source>
        <dbReference type="EMBL" id="PWD49514.1"/>
    </source>
</evidence>
<sequence length="304" mass="33503">MKRLGAILAAAIVGLTGAAVVAPAANAAIYSSGVFSIPYSGDLYNVNASSGEIRKLTFAEWQSLGSPAPRPAPTEFKKYAWSPTIYAVTFFGDQRSEWVWAKVTYDQWQRAGFPAPSTAGWIEGTYFYKWATSPELFAIAPDGVYKKLTASEWAQAQVGTFNNRSNEGFFKYSWDNTIIRMTNIAGGSGYGINYNQWAAEAFPTPQVVGRVPGDTVYQNYRDPNIWYAGPAFNRILTAAEWRAMGSPAPQVRTPNRPTDSRNCDSFGGSWRAAQDTFEYWFPLYGDVYGLDGNRDGIACNALRG</sequence>
<feature type="signal peptide" evidence="1">
    <location>
        <begin position="1"/>
        <end position="27"/>
    </location>
</feature>
<protein>
    <recommendedName>
        <fullName evidence="4">Excalibur calcium-binding domain-containing protein</fullName>
    </recommendedName>
</protein>
<dbReference type="EMBL" id="PYHR01000002">
    <property type="protein sequence ID" value="PWD49514.1"/>
    <property type="molecule type" value="Genomic_DNA"/>
</dbReference>